<dbReference type="Proteomes" id="UP001652627">
    <property type="component" value="Chromosome 19"/>
</dbReference>
<gene>
    <name evidence="4" type="primary">LOC106500041</name>
</gene>
<organism evidence="3 4">
    <name type="scientific">Apteryx mantelli</name>
    <name type="common">North Island brown kiwi</name>
    <dbReference type="NCBI Taxonomy" id="2696672"/>
    <lineage>
        <taxon>Eukaryota</taxon>
        <taxon>Metazoa</taxon>
        <taxon>Chordata</taxon>
        <taxon>Craniata</taxon>
        <taxon>Vertebrata</taxon>
        <taxon>Euteleostomi</taxon>
        <taxon>Archelosauria</taxon>
        <taxon>Archosauria</taxon>
        <taxon>Dinosauria</taxon>
        <taxon>Saurischia</taxon>
        <taxon>Theropoda</taxon>
        <taxon>Coelurosauria</taxon>
        <taxon>Aves</taxon>
        <taxon>Palaeognathae</taxon>
        <taxon>Apterygiformes</taxon>
        <taxon>Apterygidae</taxon>
        <taxon>Apteryx</taxon>
    </lineage>
</organism>
<evidence type="ECO:0000313" key="3">
    <source>
        <dbReference type="Proteomes" id="UP001652627"/>
    </source>
</evidence>
<keyword evidence="2" id="KW-0812">Transmembrane</keyword>
<reference evidence="4" key="1">
    <citation type="submission" date="2025-08" db="UniProtKB">
        <authorList>
            <consortium name="RefSeq"/>
        </authorList>
    </citation>
    <scope>IDENTIFICATION</scope>
    <source>
        <tissue evidence="4">Blood</tissue>
    </source>
</reference>
<keyword evidence="2" id="KW-0472">Membrane</keyword>
<name>A0ABM4FHP4_9AVES</name>
<feature type="transmembrane region" description="Helical" evidence="2">
    <location>
        <begin position="22"/>
        <end position="48"/>
    </location>
</feature>
<evidence type="ECO:0000313" key="4">
    <source>
        <dbReference type="RefSeq" id="XP_067164476.1"/>
    </source>
</evidence>
<keyword evidence="2" id="KW-1133">Transmembrane helix</keyword>
<evidence type="ECO:0000256" key="2">
    <source>
        <dbReference type="SAM" id="Phobius"/>
    </source>
</evidence>
<keyword evidence="3" id="KW-1185">Reference proteome</keyword>
<evidence type="ECO:0000256" key="1">
    <source>
        <dbReference type="SAM" id="MobiDB-lite"/>
    </source>
</evidence>
<sequence length="254" mass="28113">MAQAGEALTRAPAAGAAMDSNVLAIVVAATVSTSVFIVAILVLLLLLYHRDPMCCQFLCSCRFFQSPSQYDCPPPYFSSSQRLVGPQHGASRLESAAENPGMQGDELFCVGTPSSYQLPSWEQSHLPSYESVRKKDRQREIHQMIAERFGLWADPSQEMPPPYEHALRHPPAFSGTVVSSETLDRHGMPDPFQAPVSYQTQRNTAVEQPNLRPSPRFAISRETHRQVGPSQWRLPSCSTRIKAEPPPNIALSPE</sequence>
<feature type="compositionally biased region" description="Polar residues" evidence="1">
    <location>
        <begin position="196"/>
        <end position="207"/>
    </location>
</feature>
<proteinExistence type="predicted"/>
<dbReference type="GeneID" id="106500041"/>
<feature type="region of interest" description="Disordered" evidence="1">
    <location>
        <begin position="189"/>
        <end position="254"/>
    </location>
</feature>
<protein>
    <submittedName>
        <fullName evidence="4">Uncharacterized protein</fullName>
    </submittedName>
</protein>
<dbReference type="RefSeq" id="XP_067164476.1">
    <property type="nucleotide sequence ID" value="XM_067308375.1"/>
</dbReference>
<accession>A0ABM4FHP4</accession>